<name>A0A0A1TYZ3_ENTIV</name>
<dbReference type="OMA" id="PYAKMLK"/>
<keyword evidence="8" id="KW-1185">Reference proteome</keyword>
<dbReference type="PANTHER" id="PTHR43673">
    <property type="entry name" value="NAD(P)H NITROREDUCTASE YDGI-RELATED"/>
    <property type="match status" value="1"/>
</dbReference>
<keyword evidence="3" id="KW-0285">Flavoprotein</keyword>
<organism evidence="7 8">
    <name type="scientific">Entamoeba invadens IP1</name>
    <dbReference type="NCBI Taxonomy" id="370355"/>
    <lineage>
        <taxon>Eukaryota</taxon>
        <taxon>Amoebozoa</taxon>
        <taxon>Evosea</taxon>
        <taxon>Archamoebae</taxon>
        <taxon>Mastigamoebida</taxon>
        <taxon>Entamoebidae</taxon>
        <taxon>Entamoeba</taxon>
    </lineage>
</organism>
<dbReference type="EMBL" id="KB206936">
    <property type="protein sequence ID" value="ELP86729.1"/>
    <property type="molecule type" value="Genomic_DNA"/>
</dbReference>
<keyword evidence="5" id="KW-0560">Oxidoreductase</keyword>
<dbReference type="RefSeq" id="XP_004186075.1">
    <property type="nucleotide sequence ID" value="XM_004186027.1"/>
</dbReference>
<dbReference type="Gene3D" id="3.40.109.10">
    <property type="entry name" value="NADH Oxidase"/>
    <property type="match status" value="1"/>
</dbReference>
<gene>
    <name evidence="7" type="ORF">EIN_307050</name>
</gene>
<proteinExistence type="inferred from homology"/>
<evidence type="ECO:0000256" key="4">
    <source>
        <dbReference type="ARBA" id="ARBA00022643"/>
    </source>
</evidence>
<dbReference type="VEuPathDB" id="AmoebaDB:EIN_307050"/>
<dbReference type="GO" id="GO:0016491">
    <property type="term" value="F:oxidoreductase activity"/>
    <property type="evidence" value="ECO:0007669"/>
    <property type="project" value="UniProtKB-KW"/>
</dbReference>
<dbReference type="KEGG" id="eiv:EIN_307050"/>
<dbReference type="OrthoDB" id="26319at2759"/>
<comment type="similarity">
    <text evidence="2">Belongs to the nitroreductase family.</text>
</comment>
<sequence>MSMDLFYDRRSVRQYTAEKIPDEDVKKIVTAGFYAPTAVNKQETEFIIIDDKKILEDIIAVHPYSAMLKNCSHAIAVIANVSKAYTPGYWVMDASAAAENILLAAHQLGYGGVWLGVYPEEDRMMNIAKILKLPQTHKILNVISLGVPAHEQKRPERFDNLRLHFNTFGKN</sequence>
<protein>
    <submittedName>
        <fullName evidence="7">NADPH nitroreductase, putative</fullName>
    </submittedName>
</protein>
<accession>A0A0A1TYZ3</accession>
<feature type="domain" description="Nitroreductase" evidence="6">
    <location>
        <begin position="8"/>
        <end position="58"/>
    </location>
</feature>
<dbReference type="SUPFAM" id="SSF55469">
    <property type="entry name" value="FMN-dependent nitroreductase-like"/>
    <property type="match status" value="1"/>
</dbReference>
<evidence type="ECO:0000256" key="2">
    <source>
        <dbReference type="ARBA" id="ARBA00007118"/>
    </source>
</evidence>
<dbReference type="Proteomes" id="UP000014680">
    <property type="component" value="Unassembled WGS sequence"/>
</dbReference>
<comment type="cofactor">
    <cofactor evidence="1">
        <name>FMN</name>
        <dbReference type="ChEBI" id="CHEBI:58210"/>
    </cofactor>
</comment>
<keyword evidence="4" id="KW-0288">FMN</keyword>
<dbReference type="CDD" id="cd02150">
    <property type="entry name" value="nitroreductase"/>
    <property type="match status" value="1"/>
</dbReference>
<dbReference type="GeneID" id="14885676"/>
<evidence type="ECO:0000256" key="3">
    <source>
        <dbReference type="ARBA" id="ARBA00022630"/>
    </source>
</evidence>
<feature type="domain" description="Nitroreductase" evidence="6">
    <location>
        <begin position="88"/>
        <end position="146"/>
    </location>
</feature>
<evidence type="ECO:0000256" key="1">
    <source>
        <dbReference type="ARBA" id="ARBA00001917"/>
    </source>
</evidence>
<evidence type="ECO:0000259" key="6">
    <source>
        <dbReference type="Pfam" id="PF00881"/>
    </source>
</evidence>
<dbReference type="InterPro" id="IPR029479">
    <property type="entry name" value="Nitroreductase"/>
</dbReference>
<evidence type="ECO:0000313" key="7">
    <source>
        <dbReference type="EMBL" id="ELP86729.1"/>
    </source>
</evidence>
<dbReference type="Pfam" id="PF00881">
    <property type="entry name" value="Nitroreductase"/>
    <property type="match status" value="2"/>
</dbReference>
<dbReference type="InterPro" id="IPR000415">
    <property type="entry name" value="Nitroreductase-like"/>
</dbReference>
<evidence type="ECO:0000313" key="8">
    <source>
        <dbReference type="Proteomes" id="UP000014680"/>
    </source>
</evidence>
<dbReference type="AlphaFoldDB" id="A0A0A1TYZ3"/>
<reference evidence="7 8" key="1">
    <citation type="submission" date="2012-10" db="EMBL/GenBank/DDBJ databases">
        <authorList>
            <person name="Zafar N."/>
            <person name="Inman J."/>
            <person name="Hall N."/>
            <person name="Lorenzi H."/>
            <person name="Caler E."/>
        </authorList>
    </citation>
    <scope>NUCLEOTIDE SEQUENCE [LARGE SCALE GENOMIC DNA]</scope>
    <source>
        <strain evidence="7 8">IP1</strain>
    </source>
</reference>
<evidence type="ECO:0000256" key="5">
    <source>
        <dbReference type="ARBA" id="ARBA00023002"/>
    </source>
</evidence>
<dbReference type="PANTHER" id="PTHR43673:SF2">
    <property type="entry name" value="NITROREDUCTASE"/>
    <property type="match status" value="1"/>
</dbReference>